<evidence type="ECO:0000259" key="14">
    <source>
        <dbReference type="PROSITE" id="PS50198"/>
    </source>
</evidence>
<keyword evidence="6 13" id="KW-0472">Membrane</keyword>
<dbReference type="InterPro" id="IPR000297">
    <property type="entry name" value="PPIase_PpiC"/>
</dbReference>
<dbReference type="STRING" id="391625.PPSIR1_01699"/>
<feature type="domain" description="PpiC" evidence="14">
    <location>
        <begin position="245"/>
        <end position="363"/>
    </location>
</feature>
<dbReference type="InterPro" id="IPR027304">
    <property type="entry name" value="Trigger_fact/SurA_dom_sf"/>
</dbReference>
<dbReference type="InterPro" id="IPR046357">
    <property type="entry name" value="PPIase_dom_sf"/>
</dbReference>
<evidence type="ECO:0000256" key="12">
    <source>
        <dbReference type="SAM" id="MobiDB-lite"/>
    </source>
</evidence>
<dbReference type="InterPro" id="IPR052029">
    <property type="entry name" value="PpiD_chaperone"/>
</dbReference>
<keyword evidence="4 13" id="KW-0812">Transmembrane</keyword>
<sequence length="630" mass="68800">MFGSERGKGGDIVVWLILGVLALAFGLTFGLPSDQLSVGESGYARVFGQNVTKEDFAYQQRALGTVFPLPEGEQGRTFGVREEVLEAIVERLVLASTGEELGLMTETRDAEEMTRDGFYIILDLDRGFPWAGEAKFDYEWFKNDFLRGYLVVSEPRYLEIQRQELLARQTRDLIAASVVVPEAEVWAEFEKRNNQLSLRYVRFPPNDYAELVDPTAAEVDGWMMEHPDELTEMYEREAARFLKLPAEVDLRIIEVAKPMQPPADAGEEVQAMWEANVAAAKAKAELARTRIVDNGERFSTVARELSEAIDTARIGGRYGWTQVTDTGSGLDRAVDKAAQALEDGQVSEVIEGESALFVVMVAGHREGDVPEDQAKRELAEDAVRSARGRELAKQAADEALLALREGGKDLDDLFGAKTPELGKPGALGGLGGGGGLEDAPLGEGAGEEEGAGEGEEGAPAEAPAVAKNVDFSPKIEIKETGLFQFGEAIPDIGANPGLTLAAWEVNMDEPVIDEVFNTPAGYLVAVVDERSQADRERYAEERAEIYDRLTRTRAIGVLSAFTKHRCYLGKATVDIRTNDRAVDQLMAYEGVEWPEENAPLPPYEMCARVGDGGGMLRLAGALRGQGMRSP</sequence>
<comment type="similarity">
    <text evidence="8">Belongs to the PpiD chaperone family.</text>
</comment>
<evidence type="ECO:0000256" key="7">
    <source>
        <dbReference type="ARBA" id="ARBA00023186"/>
    </source>
</evidence>
<keyword evidence="16" id="KW-1185">Reference proteome</keyword>
<feature type="compositionally biased region" description="Acidic residues" evidence="12">
    <location>
        <begin position="445"/>
        <end position="458"/>
    </location>
</feature>
<dbReference type="Pfam" id="PF00639">
    <property type="entry name" value="Rotamase"/>
    <property type="match status" value="1"/>
</dbReference>
<comment type="caution">
    <text evidence="15">The sequence shown here is derived from an EMBL/GenBank/DDBJ whole genome shotgun (WGS) entry which is preliminary data.</text>
</comment>
<evidence type="ECO:0000313" key="15">
    <source>
        <dbReference type="EMBL" id="EDM73776.1"/>
    </source>
</evidence>
<dbReference type="eggNOG" id="COG0760">
    <property type="taxonomic scope" value="Bacteria"/>
</dbReference>
<keyword evidence="11 15" id="KW-0413">Isomerase</keyword>
<keyword evidence="3" id="KW-0997">Cell inner membrane</keyword>
<evidence type="ECO:0000256" key="13">
    <source>
        <dbReference type="SAM" id="Phobius"/>
    </source>
</evidence>
<evidence type="ECO:0000313" key="16">
    <source>
        <dbReference type="Proteomes" id="UP000005801"/>
    </source>
</evidence>
<protein>
    <recommendedName>
        <fullName evidence="9">Periplasmic chaperone PpiD</fullName>
    </recommendedName>
    <alternativeName>
        <fullName evidence="10">Periplasmic folding chaperone</fullName>
    </alternativeName>
</protein>
<evidence type="ECO:0000256" key="1">
    <source>
        <dbReference type="ARBA" id="ARBA00004382"/>
    </source>
</evidence>
<dbReference type="SUPFAM" id="SSF54534">
    <property type="entry name" value="FKBP-like"/>
    <property type="match status" value="1"/>
</dbReference>
<comment type="subcellular location">
    <subcellularLocation>
        <location evidence="1">Cell inner membrane</location>
        <topology evidence="1">Single-pass type II membrane protein</topology>
        <orientation evidence="1">Periplasmic side</orientation>
    </subcellularLocation>
</comment>
<dbReference type="GO" id="GO:0005886">
    <property type="term" value="C:plasma membrane"/>
    <property type="evidence" value="ECO:0007669"/>
    <property type="project" value="UniProtKB-SubCell"/>
</dbReference>
<proteinExistence type="inferred from homology"/>
<dbReference type="Gene3D" id="3.10.50.40">
    <property type="match status" value="1"/>
</dbReference>
<keyword evidence="7" id="KW-0143">Chaperone</keyword>
<dbReference type="Proteomes" id="UP000005801">
    <property type="component" value="Unassembled WGS sequence"/>
</dbReference>
<feature type="transmembrane region" description="Helical" evidence="13">
    <location>
        <begin position="12"/>
        <end position="31"/>
    </location>
</feature>
<dbReference type="SUPFAM" id="SSF109998">
    <property type="entry name" value="Triger factor/SurA peptide-binding domain-like"/>
    <property type="match status" value="1"/>
</dbReference>
<keyword evidence="2" id="KW-1003">Cell membrane</keyword>
<dbReference type="EMBL" id="ABCS01000177">
    <property type="protein sequence ID" value="EDM73776.1"/>
    <property type="molecule type" value="Genomic_DNA"/>
</dbReference>
<evidence type="ECO:0000256" key="2">
    <source>
        <dbReference type="ARBA" id="ARBA00022475"/>
    </source>
</evidence>
<accession>A6GK32</accession>
<dbReference type="OrthoDB" id="9812372at2"/>
<evidence type="ECO:0000256" key="5">
    <source>
        <dbReference type="ARBA" id="ARBA00022989"/>
    </source>
</evidence>
<dbReference type="GO" id="GO:0003755">
    <property type="term" value="F:peptidyl-prolyl cis-trans isomerase activity"/>
    <property type="evidence" value="ECO:0007669"/>
    <property type="project" value="UniProtKB-KW"/>
</dbReference>
<keyword evidence="5 13" id="KW-1133">Transmembrane helix</keyword>
<evidence type="ECO:0000256" key="11">
    <source>
        <dbReference type="PROSITE-ProRule" id="PRU00278"/>
    </source>
</evidence>
<name>A6GK32_9BACT</name>
<evidence type="ECO:0000256" key="8">
    <source>
        <dbReference type="ARBA" id="ARBA00038408"/>
    </source>
</evidence>
<evidence type="ECO:0000256" key="3">
    <source>
        <dbReference type="ARBA" id="ARBA00022519"/>
    </source>
</evidence>
<evidence type="ECO:0000256" key="9">
    <source>
        <dbReference type="ARBA" id="ARBA00040743"/>
    </source>
</evidence>
<reference evidence="15 16" key="1">
    <citation type="submission" date="2007-06" db="EMBL/GenBank/DDBJ databases">
        <authorList>
            <person name="Shimkets L."/>
            <person name="Ferriera S."/>
            <person name="Johnson J."/>
            <person name="Kravitz S."/>
            <person name="Beeson K."/>
            <person name="Sutton G."/>
            <person name="Rogers Y.-H."/>
            <person name="Friedman R."/>
            <person name="Frazier M."/>
            <person name="Venter J.C."/>
        </authorList>
    </citation>
    <scope>NUCLEOTIDE SEQUENCE [LARGE SCALE GENOMIC DNA]</scope>
    <source>
        <strain evidence="15 16">SIR-1</strain>
    </source>
</reference>
<dbReference type="AlphaFoldDB" id="A6GK32"/>
<organism evidence="15 16">
    <name type="scientific">Plesiocystis pacifica SIR-1</name>
    <dbReference type="NCBI Taxonomy" id="391625"/>
    <lineage>
        <taxon>Bacteria</taxon>
        <taxon>Pseudomonadati</taxon>
        <taxon>Myxococcota</taxon>
        <taxon>Polyangia</taxon>
        <taxon>Nannocystales</taxon>
        <taxon>Nannocystaceae</taxon>
        <taxon>Plesiocystis</taxon>
    </lineage>
</organism>
<dbReference type="PANTHER" id="PTHR47529">
    <property type="entry name" value="PEPTIDYL-PROLYL CIS-TRANS ISOMERASE D"/>
    <property type="match status" value="1"/>
</dbReference>
<evidence type="ECO:0000256" key="10">
    <source>
        <dbReference type="ARBA" id="ARBA00042775"/>
    </source>
</evidence>
<keyword evidence="11" id="KW-0697">Rotamase</keyword>
<dbReference type="RefSeq" id="WP_006977068.1">
    <property type="nucleotide sequence ID" value="NZ_ABCS01000177.1"/>
</dbReference>
<dbReference type="PROSITE" id="PS50198">
    <property type="entry name" value="PPIC_PPIASE_2"/>
    <property type="match status" value="1"/>
</dbReference>
<evidence type="ECO:0000256" key="6">
    <source>
        <dbReference type="ARBA" id="ARBA00023136"/>
    </source>
</evidence>
<feature type="compositionally biased region" description="Gly residues" evidence="12">
    <location>
        <begin position="425"/>
        <end position="436"/>
    </location>
</feature>
<gene>
    <name evidence="15" type="ORF">PPSIR1_01699</name>
</gene>
<evidence type="ECO:0000256" key="4">
    <source>
        <dbReference type="ARBA" id="ARBA00022692"/>
    </source>
</evidence>
<feature type="region of interest" description="Disordered" evidence="12">
    <location>
        <begin position="424"/>
        <end position="465"/>
    </location>
</feature>
<dbReference type="PANTHER" id="PTHR47529:SF1">
    <property type="entry name" value="PERIPLASMIC CHAPERONE PPID"/>
    <property type="match status" value="1"/>
</dbReference>